<evidence type="ECO:0000313" key="1">
    <source>
        <dbReference type="EMBL" id="RIH87791.1"/>
    </source>
</evidence>
<dbReference type="EMBL" id="QWLA01000016">
    <property type="protein sequence ID" value="RIH87791.1"/>
    <property type="molecule type" value="Genomic_DNA"/>
</dbReference>
<keyword evidence="2" id="KW-1185">Reference proteome</keyword>
<reference evidence="1 2" key="1">
    <citation type="submission" date="2018-08" db="EMBL/GenBank/DDBJ databases">
        <title>Meiothermus roseus NBRC 110900 genome sequencing project.</title>
        <authorList>
            <person name="Da Costa M.S."/>
            <person name="Albuquerque L."/>
            <person name="Raposo P."/>
            <person name="Froufe H.J.C."/>
            <person name="Barroso C.S."/>
            <person name="Egas C."/>
        </authorList>
    </citation>
    <scope>NUCLEOTIDE SEQUENCE [LARGE SCALE GENOMIC DNA]</scope>
    <source>
        <strain evidence="1 2">NBRC 110900</strain>
    </source>
</reference>
<sequence length="77" mass="8877">MMNTENMPPLITLAHLRKIVGPDILGRDKGLQLMQQHGFRLGRRYVLPRTKLEALLRGALPEQDNKNLDLRSLPLHR</sequence>
<accession>A0A399EZN4</accession>
<proteinExistence type="predicted"/>
<dbReference type="Proteomes" id="UP000265341">
    <property type="component" value="Unassembled WGS sequence"/>
</dbReference>
<organism evidence="1 2">
    <name type="scientific">Calidithermus roseus</name>
    <dbReference type="NCBI Taxonomy" id="1644118"/>
    <lineage>
        <taxon>Bacteria</taxon>
        <taxon>Thermotogati</taxon>
        <taxon>Deinococcota</taxon>
        <taxon>Deinococci</taxon>
        <taxon>Thermales</taxon>
        <taxon>Thermaceae</taxon>
        <taxon>Calidithermus</taxon>
    </lineage>
</organism>
<gene>
    <name evidence="1" type="ORF">Mrose_01186</name>
</gene>
<evidence type="ECO:0000313" key="2">
    <source>
        <dbReference type="Proteomes" id="UP000265341"/>
    </source>
</evidence>
<protein>
    <submittedName>
        <fullName evidence="1">Uncharacterized protein</fullName>
    </submittedName>
</protein>
<name>A0A399EZN4_9DEIN</name>
<dbReference type="AlphaFoldDB" id="A0A399EZN4"/>
<comment type="caution">
    <text evidence="1">The sequence shown here is derived from an EMBL/GenBank/DDBJ whole genome shotgun (WGS) entry which is preliminary data.</text>
</comment>